<organism evidence="5 6">
    <name type="scientific">Roseivirga seohaensis subsp. aquiponti</name>
    <dbReference type="NCBI Taxonomy" id="1566026"/>
    <lineage>
        <taxon>Bacteria</taxon>
        <taxon>Pseudomonadati</taxon>
        <taxon>Bacteroidota</taxon>
        <taxon>Cytophagia</taxon>
        <taxon>Cytophagales</taxon>
        <taxon>Roseivirgaceae</taxon>
        <taxon>Roseivirga</taxon>
    </lineage>
</organism>
<accession>A0A0L8AGX3</accession>
<evidence type="ECO:0000313" key="6">
    <source>
        <dbReference type="Proteomes" id="UP000036908"/>
    </source>
</evidence>
<dbReference type="Proteomes" id="UP000036908">
    <property type="component" value="Unassembled WGS sequence"/>
</dbReference>
<protein>
    <recommendedName>
        <fullName evidence="4">ATP-cone domain-containing protein</fullName>
    </recommendedName>
</protein>
<reference evidence="6" key="1">
    <citation type="submission" date="2014-11" db="EMBL/GenBank/DDBJ databases">
        <title>Genome sequencing of Roseivirga sp. D-25.</title>
        <authorList>
            <person name="Selvaratnam C."/>
            <person name="Thevarajoo S."/>
            <person name="Goh K.M."/>
            <person name="Eee R."/>
            <person name="Chan K.-G."/>
            <person name="Chong C.S."/>
        </authorList>
    </citation>
    <scope>NUCLEOTIDE SEQUENCE [LARGE SCALE GENOMIC DNA]</scope>
    <source>
        <strain evidence="6">D-25</strain>
    </source>
</reference>
<evidence type="ECO:0000256" key="3">
    <source>
        <dbReference type="PROSITE-ProRule" id="PRU00492"/>
    </source>
</evidence>
<evidence type="ECO:0000256" key="2">
    <source>
        <dbReference type="ARBA" id="ARBA00022840"/>
    </source>
</evidence>
<dbReference type="Gene3D" id="3.40.1350.10">
    <property type="match status" value="1"/>
</dbReference>
<dbReference type="GO" id="GO:0005524">
    <property type="term" value="F:ATP binding"/>
    <property type="evidence" value="ECO:0007669"/>
    <property type="project" value="UniProtKB-UniRule"/>
</dbReference>
<gene>
    <name evidence="5" type="ORF">OB69_17770</name>
</gene>
<dbReference type="CDD" id="cd22308">
    <property type="entry name" value="Af1548-like"/>
    <property type="match status" value="1"/>
</dbReference>
<evidence type="ECO:0000259" key="4">
    <source>
        <dbReference type="PROSITE" id="PS51161"/>
    </source>
</evidence>
<keyword evidence="1 3" id="KW-0547">Nucleotide-binding</keyword>
<dbReference type="GO" id="GO:0003676">
    <property type="term" value="F:nucleic acid binding"/>
    <property type="evidence" value="ECO:0007669"/>
    <property type="project" value="InterPro"/>
</dbReference>
<dbReference type="PROSITE" id="PS51161">
    <property type="entry name" value="ATP_CONE"/>
    <property type="match status" value="1"/>
</dbReference>
<dbReference type="OrthoDB" id="320396at2"/>
<evidence type="ECO:0000256" key="1">
    <source>
        <dbReference type="ARBA" id="ARBA00022741"/>
    </source>
</evidence>
<evidence type="ECO:0000313" key="5">
    <source>
        <dbReference type="EMBL" id="KOF01400.1"/>
    </source>
</evidence>
<dbReference type="InterPro" id="IPR011856">
    <property type="entry name" value="tRNA_endonuc-like_dom_sf"/>
</dbReference>
<dbReference type="SUPFAM" id="SSF52980">
    <property type="entry name" value="Restriction endonuclease-like"/>
    <property type="match status" value="1"/>
</dbReference>
<proteinExistence type="predicted"/>
<keyword evidence="2 3" id="KW-0067">ATP-binding</keyword>
<name>A0A0L8AGX3_9BACT</name>
<dbReference type="Pfam" id="PF03477">
    <property type="entry name" value="ATP-cone"/>
    <property type="match status" value="1"/>
</dbReference>
<dbReference type="InterPro" id="IPR011335">
    <property type="entry name" value="Restrct_endonuc-II-like"/>
</dbReference>
<dbReference type="EMBL" id="JSVA01000033">
    <property type="protein sequence ID" value="KOF01400.1"/>
    <property type="molecule type" value="Genomic_DNA"/>
</dbReference>
<dbReference type="RefSeq" id="WP_053225098.1">
    <property type="nucleotide sequence ID" value="NZ_JSVA01000033.1"/>
</dbReference>
<sequence>MNTILVKKYSGDLVPFEIEKLENSLFKSGASPELIEKITKEVLSCLFEGISTKEIYKRAYSILRKSSNALAGRYKLKKAILELGPSGYPFEAFIAHLFEYQGYKVESGITLKGKCVTHEVDVRAENDTEIHFMECKYHSNPGYKSDVKIALYVHSRMNDLIANYQPKFPNKKFTGWMVDNTNFTSDAIQYAECSGLRIMAWNYPSKGSLKDRIEISGLYPISCLVSLTKAEKQLLLKEDIVLCQQLLDSDEALDLIDKRKHKKVQEECRELTLPMASQA</sequence>
<dbReference type="InterPro" id="IPR005144">
    <property type="entry name" value="ATP-cone_dom"/>
</dbReference>
<keyword evidence="6" id="KW-1185">Reference proteome</keyword>
<dbReference type="AlphaFoldDB" id="A0A0L8AGX3"/>
<comment type="caution">
    <text evidence="5">The sequence shown here is derived from an EMBL/GenBank/DDBJ whole genome shotgun (WGS) entry which is preliminary data.</text>
</comment>
<dbReference type="PATRIC" id="fig|1566026.4.peg.2196"/>
<feature type="domain" description="ATP-cone" evidence="4">
    <location>
        <begin position="4"/>
        <end position="85"/>
    </location>
</feature>